<dbReference type="OrthoDB" id="3454602at2759"/>
<accession>A0A1E1L930</accession>
<sequence length="178" mass="20603">MATLSNTIEDVERRLTRLVNEAIKYKFGINGRHRRIHRVEIVNDAVAGTQTYYLRDEAIYNEGPWRDFVDYKLNGRLTTKGTPRKLFQDVDKAIIDGDIIVKLVDTPGQMIDWEDLRGWHYHTPGDKFNDEFDHMLPSKDNDANPTLKCCVYICNSGRDFGRNDEETSPTAKFSQNTM</sequence>
<gene>
    <name evidence="1" type="ORF">RAG0_12609</name>
</gene>
<evidence type="ECO:0000313" key="1">
    <source>
        <dbReference type="EMBL" id="CZT07022.1"/>
    </source>
</evidence>
<reference evidence="2" key="1">
    <citation type="submission" date="2016-03" db="EMBL/GenBank/DDBJ databases">
        <authorList>
            <person name="Guldener U."/>
        </authorList>
    </citation>
    <scope>NUCLEOTIDE SEQUENCE [LARGE SCALE GENOMIC DNA]</scope>
    <source>
        <strain evidence="2">04CH-RAC-A.6.1</strain>
    </source>
</reference>
<keyword evidence="2" id="KW-1185">Reference proteome</keyword>
<organism evidence="1 2">
    <name type="scientific">Rhynchosporium agropyri</name>
    <dbReference type="NCBI Taxonomy" id="914238"/>
    <lineage>
        <taxon>Eukaryota</taxon>
        <taxon>Fungi</taxon>
        <taxon>Dikarya</taxon>
        <taxon>Ascomycota</taxon>
        <taxon>Pezizomycotina</taxon>
        <taxon>Leotiomycetes</taxon>
        <taxon>Helotiales</taxon>
        <taxon>Ploettnerulaceae</taxon>
        <taxon>Rhynchosporium</taxon>
    </lineage>
</organism>
<dbReference type="EMBL" id="FJUX01000091">
    <property type="protein sequence ID" value="CZT07022.1"/>
    <property type="molecule type" value="Genomic_DNA"/>
</dbReference>
<dbReference type="AlphaFoldDB" id="A0A1E1L930"/>
<dbReference type="Proteomes" id="UP000178912">
    <property type="component" value="Unassembled WGS sequence"/>
</dbReference>
<evidence type="ECO:0000313" key="2">
    <source>
        <dbReference type="Proteomes" id="UP000178912"/>
    </source>
</evidence>
<name>A0A1E1L930_9HELO</name>
<proteinExistence type="predicted"/>
<protein>
    <submittedName>
        <fullName evidence="1">Uncharacterized protein</fullName>
    </submittedName>
</protein>